<dbReference type="HOGENOM" id="CLU_2598415_0_0_11"/>
<organism evidence="2 3">
    <name type="scientific">Paenarthrobacter aurescens (strain TC1)</name>
    <dbReference type="NCBI Taxonomy" id="290340"/>
    <lineage>
        <taxon>Bacteria</taxon>
        <taxon>Bacillati</taxon>
        <taxon>Actinomycetota</taxon>
        <taxon>Actinomycetes</taxon>
        <taxon>Micrococcales</taxon>
        <taxon>Micrococcaceae</taxon>
        <taxon>Paenarthrobacter</taxon>
    </lineage>
</organism>
<accession>A1R7B7</accession>
<dbReference type="AlphaFoldDB" id="A1R7B7"/>
<proteinExistence type="predicted"/>
<dbReference type="KEGG" id="aau:AAur_2397"/>
<name>A1R7B7_PAEAT</name>
<dbReference type="EMBL" id="CP000474">
    <property type="protein sequence ID" value="ABM09073.1"/>
    <property type="molecule type" value="Genomic_DNA"/>
</dbReference>
<dbReference type="STRING" id="290340.AAur_2397"/>
<evidence type="ECO:0000313" key="2">
    <source>
        <dbReference type="EMBL" id="ABM09073.1"/>
    </source>
</evidence>
<keyword evidence="3" id="KW-1185">Reference proteome</keyword>
<gene>
    <name evidence="2" type="ordered locus">AAur_2397</name>
</gene>
<evidence type="ECO:0000256" key="1">
    <source>
        <dbReference type="SAM" id="MobiDB-lite"/>
    </source>
</evidence>
<sequence length="79" mass="9114">MNGTPLWMAEWLRDEQANRTGKQQGSRRMESPRRRTLADHRGRVDDDGLHTTGHVILRSARVTVHQPGRLHHSASDRPR</sequence>
<feature type="compositionally biased region" description="Basic and acidic residues" evidence="1">
    <location>
        <begin position="27"/>
        <end position="49"/>
    </location>
</feature>
<dbReference type="Proteomes" id="UP000000637">
    <property type="component" value="Chromosome"/>
</dbReference>
<protein>
    <submittedName>
        <fullName evidence="2">Uncharacterized protein</fullName>
    </submittedName>
</protein>
<feature type="region of interest" description="Disordered" evidence="1">
    <location>
        <begin position="13"/>
        <end position="49"/>
    </location>
</feature>
<reference evidence="2 3" key="1">
    <citation type="journal article" date="2006" name="PLoS Genet.">
        <title>Secrets of soil survival revealed by the genome sequence of Arthrobacter aurescens TC1.</title>
        <authorList>
            <person name="Mongodin E.F."/>
            <person name="Shapir N."/>
            <person name="Daugherty S.C."/>
            <person name="DeBoy R.T."/>
            <person name="Emerson J.B."/>
            <person name="Shvartzbeyn A."/>
            <person name="Radune D."/>
            <person name="Vamathevan J."/>
            <person name="Riggs F."/>
            <person name="Grinberg V."/>
            <person name="Khouri H."/>
            <person name="Wackett L.P."/>
            <person name="Nelson K.E."/>
            <person name="Sadowsky M.J."/>
        </authorList>
    </citation>
    <scope>NUCLEOTIDE SEQUENCE [LARGE SCALE GENOMIC DNA]</scope>
    <source>
        <strain evidence="2 3">TC1</strain>
    </source>
</reference>
<evidence type="ECO:0000313" key="3">
    <source>
        <dbReference type="Proteomes" id="UP000000637"/>
    </source>
</evidence>